<dbReference type="Proteomes" id="UP001597344">
    <property type="component" value="Unassembled WGS sequence"/>
</dbReference>
<sequence length="470" mass="54130">MNKILLLLILFLQSNTILGQKKIDKELLIKDLDVLKANLEAYHTGLYAYTTKEEFEQWYSETKKNLSNASSLEFFKKLNELNTLIKNGHTWFHINPEQIGTDCLMPSFKIYKDNNKFYITDAENQEIVQREILSIDGIAIDEAFNQLLRYKERDGNNITQPTEELIYNFGRTYALHYGSRPKTQLVILDGTTRKEITLKNIPFGEFSHKTDELFDTGSVEFSIKDSIATLKVETFNLKPLKKAKYSSKLKNLFKEIEKQNINHLIIDIRNNGGGHTESVEELISYIYGQEFVFYDDVYRLHKDWDTSIIPEISQYQKNISSWAQKKGADGYYRAIAGTDGVKRTKPEKNNFKGKLYILVNGSTLSAAAEFASFIKQHRKATFIGDETGGNKVQNTSGDWLIIGLPNSKVLVFIPYVLWKMNVDFENDGHGIKPDHFVQNSIEEEINNQDKVINFTNELIKKSMANNTYKK</sequence>
<feature type="domain" description="Tail specific protease" evidence="1">
    <location>
        <begin position="193"/>
        <end position="438"/>
    </location>
</feature>
<organism evidence="2 3">
    <name type="scientific">Aquimarina celericrescens</name>
    <dbReference type="NCBI Taxonomy" id="1964542"/>
    <lineage>
        <taxon>Bacteria</taxon>
        <taxon>Pseudomonadati</taxon>
        <taxon>Bacteroidota</taxon>
        <taxon>Flavobacteriia</taxon>
        <taxon>Flavobacteriales</taxon>
        <taxon>Flavobacteriaceae</taxon>
        <taxon>Aquimarina</taxon>
    </lineage>
</organism>
<accession>A0ABW5AWA9</accession>
<dbReference type="SUPFAM" id="SSF52096">
    <property type="entry name" value="ClpP/crotonase"/>
    <property type="match status" value="1"/>
</dbReference>
<keyword evidence="3" id="KW-1185">Reference proteome</keyword>
<evidence type="ECO:0000313" key="3">
    <source>
        <dbReference type="Proteomes" id="UP001597344"/>
    </source>
</evidence>
<dbReference type="InterPro" id="IPR029045">
    <property type="entry name" value="ClpP/crotonase-like_dom_sf"/>
</dbReference>
<dbReference type="EMBL" id="JBHUHY010000011">
    <property type="protein sequence ID" value="MFD2187284.1"/>
    <property type="molecule type" value="Genomic_DNA"/>
</dbReference>
<proteinExistence type="predicted"/>
<dbReference type="RefSeq" id="WP_378320278.1">
    <property type="nucleotide sequence ID" value="NZ_JBHUHY010000011.1"/>
</dbReference>
<evidence type="ECO:0000259" key="1">
    <source>
        <dbReference type="SMART" id="SM00245"/>
    </source>
</evidence>
<dbReference type="Gene3D" id="3.90.226.10">
    <property type="entry name" value="2-enoyl-CoA Hydratase, Chain A, domain 1"/>
    <property type="match status" value="1"/>
</dbReference>
<protein>
    <submittedName>
        <fullName evidence="2">S41 family peptidase</fullName>
    </submittedName>
</protein>
<reference evidence="3" key="1">
    <citation type="journal article" date="2019" name="Int. J. Syst. Evol. Microbiol.">
        <title>The Global Catalogue of Microorganisms (GCM) 10K type strain sequencing project: providing services to taxonomists for standard genome sequencing and annotation.</title>
        <authorList>
            <consortium name="The Broad Institute Genomics Platform"/>
            <consortium name="The Broad Institute Genome Sequencing Center for Infectious Disease"/>
            <person name="Wu L."/>
            <person name="Ma J."/>
        </authorList>
    </citation>
    <scope>NUCLEOTIDE SEQUENCE [LARGE SCALE GENOMIC DNA]</scope>
    <source>
        <strain evidence="3">DT92</strain>
    </source>
</reference>
<dbReference type="PANTHER" id="PTHR32060">
    <property type="entry name" value="TAIL-SPECIFIC PROTEASE"/>
    <property type="match status" value="1"/>
</dbReference>
<dbReference type="Pfam" id="PF03572">
    <property type="entry name" value="Peptidase_S41"/>
    <property type="match status" value="1"/>
</dbReference>
<evidence type="ECO:0000313" key="2">
    <source>
        <dbReference type="EMBL" id="MFD2187284.1"/>
    </source>
</evidence>
<dbReference type="PANTHER" id="PTHR32060:SF30">
    <property type="entry name" value="CARBOXY-TERMINAL PROCESSING PROTEASE CTPA"/>
    <property type="match status" value="1"/>
</dbReference>
<dbReference type="SMART" id="SM00245">
    <property type="entry name" value="TSPc"/>
    <property type="match status" value="1"/>
</dbReference>
<comment type="caution">
    <text evidence="2">The sequence shown here is derived from an EMBL/GenBank/DDBJ whole genome shotgun (WGS) entry which is preliminary data.</text>
</comment>
<gene>
    <name evidence="2" type="ORF">ACFSJT_10835</name>
</gene>
<dbReference type="InterPro" id="IPR005151">
    <property type="entry name" value="Tail-specific_protease"/>
</dbReference>
<name>A0ABW5AWA9_9FLAO</name>